<comment type="caution">
    <text evidence="2">The sequence shown here is derived from an EMBL/GenBank/DDBJ whole genome shotgun (WGS) entry which is preliminary data.</text>
</comment>
<gene>
    <name evidence="2" type="ORF">LYSBPC_21160</name>
</gene>
<evidence type="ECO:0000313" key="2">
    <source>
        <dbReference type="EMBL" id="GLC88989.1"/>
    </source>
</evidence>
<name>A0ABQ5NKW0_9BACI</name>
<sequence length="91" mass="10660">MVDKKETTSKKKEPKHPTRDEFELEELATVLTEAMEEKAYKNFAIYKKDELLTGVVVKMDANTKLIHIQDKYSNIYKIHFLDILSVSHMDD</sequence>
<evidence type="ECO:0008006" key="4">
    <source>
        <dbReference type="Google" id="ProtNLM"/>
    </source>
</evidence>
<proteinExistence type="predicted"/>
<evidence type="ECO:0000256" key="1">
    <source>
        <dbReference type="SAM" id="MobiDB-lite"/>
    </source>
</evidence>
<dbReference type="RefSeq" id="WP_264988740.1">
    <property type="nucleotide sequence ID" value="NZ_BRZA01000002.1"/>
</dbReference>
<feature type="region of interest" description="Disordered" evidence="1">
    <location>
        <begin position="1"/>
        <end position="21"/>
    </location>
</feature>
<reference evidence="2" key="1">
    <citation type="submission" date="2022-08" db="EMBL/GenBank/DDBJ databases">
        <title>Draft genome sequence of Lysinibacillus sp. strain KH24.</title>
        <authorList>
            <person name="Kanbe H."/>
            <person name="Itoh H."/>
        </authorList>
    </citation>
    <scope>NUCLEOTIDE SEQUENCE</scope>
    <source>
        <strain evidence="2">KH24</strain>
    </source>
</reference>
<accession>A0ABQ5NKW0</accession>
<dbReference type="Proteomes" id="UP001065593">
    <property type="component" value="Unassembled WGS sequence"/>
</dbReference>
<evidence type="ECO:0000313" key="3">
    <source>
        <dbReference type="Proteomes" id="UP001065593"/>
    </source>
</evidence>
<dbReference type="InterPro" id="IPR014962">
    <property type="entry name" value="YolD"/>
</dbReference>
<dbReference type="EMBL" id="BRZA01000002">
    <property type="protein sequence ID" value="GLC88989.1"/>
    <property type="molecule type" value="Genomic_DNA"/>
</dbReference>
<organism evidence="2 3">
    <name type="scientific">Lysinibacillus piscis</name>
    <dbReference type="NCBI Taxonomy" id="2518931"/>
    <lineage>
        <taxon>Bacteria</taxon>
        <taxon>Bacillati</taxon>
        <taxon>Bacillota</taxon>
        <taxon>Bacilli</taxon>
        <taxon>Bacillales</taxon>
        <taxon>Bacillaceae</taxon>
        <taxon>Lysinibacillus</taxon>
    </lineage>
</organism>
<keyword evidence="3" id="KW-1185">Reference proteome</keyword>
<protein>
    <recommendedName>
        <fullName evidence="4">YolD-like family protein</fullName>
    </recommendedName>
</protein>
<dbReference type="Pfam" id="PF08863">
    <property type="entry name" value="YolD"/>
    <property type="match status" value="1"/>
</dbReference>